<dbReference type="Proteomes" id="UP001058602">
    <property type="component" value="Chromosome 2"/>
</dbReference>
<sequence length="186" mass="20073">MTKTALLIIDIQNDYFSSFDGAKWALSGTEAAASNAALLLAKFRAQNLPVIHVRHEFTTPDAPFFAPNSEGAQIHASIAPQEGETVVVKSAINSFKDTELDAVLKQKGVERLVMVGAMSHMCIDAVVRAAADLGYECHLAHDACATLDLEFNGTHVPAHLVHAAFMAALEFGYCKVDSTQNLINQF</sequence>
<organism evidence="3 4">
    <name type="scientific">Vibrio japonicus</name>
    <dbReference type="NCBI Taxonomy" id="1824638"/>
    <lineage>
        <taxon>Bacteria</taxon>
        <taxon>Pseudomonadati</taxon>
        <taxon>Pseudomonadota</taxon>
        <taxon>Gammaproteobacteria</taxon>
        <taxon>Vibrionales</taxon>
        <taxon>Vibrionaceae</taxon>
        <taxon>Vibrio</taxon>
    </lineage>
</organism>
<dbReference type="CDD" id="cd01014">
    <property type="entry name" value="nicotinamidase_related"/>
    <property type="match status" value="1"/>
</dbReference>
<evidence type="ECO:0000313" key="4">
    <source>
        <dbReference type="Proteomes" id="UP001058602"/>
    </source>
</evidence>
<dbReference type="PANTHER" id="PTHR43540:SF1">
    <property type="entry name" value="ISOCHORISMATASE HYDROLASE"/>
    <property type="match status" value="1"/>
</dbReference>
<dbReference type="SUPFAM" id="SSF52499">
    <property type="entry name" value="Isochorismatase-like hydrolases"/>
    <property type="match status" value="1"/>
</dbReference>
<keyword evidence="4" id="KW-1185">Reference proteome</keyword>
<dbReference type="GO" id="GO:0016787">
    <property type="term" value="F:hydrolase activity"/>
    <property type="evidence" value="ECO:0007669"/>
    <property type="project" value="UniProtKB-KW"/>
</dbReference>
<dbReference type="InterPro" id="IPR000868">
    <property type="entry name" value="Isochorismatase-like_dom"/>
</dbReference>
<accession>A0ABY5LJL2</accession>
<keyword evidence="1 3" id="KW-0378">Hydrolase</keyword>
<evidence type="ECO:0000256" key="1">
    <source>
        <dbReference type="ARBA" id="ARBA00022801"/>
    </source>
</evidence>
<evidence type="ECO:0000259" key="2">
    <source>
        <dbReference type="Pfam" id="PF00857"/>
    </source>
</evidence>
<dbReference type="RefSeq" id="WP_257085747.1">
    <property type="nucleotide sequence ID" value="NZ_CP102097.1"/>
</dbReference>
<name>A0ABY5LJL2_9VIBR</name>
<dbReference type="Gene3D" id="3.40.50.850">
    <property type="entry name" value="Isochorismatase-like"/>
    <property type="match status" value="1"/>
</dbReference>
<dbReference type="InterPro" id="IPR036380">
    <property type="entry name" value="Isochorismatase-like_sf"/>
</dbReference>
<proteinExistence type="predicted"/>
<dbReference type="EMBL" id="CP102097">
    <property type="protein sequence ID" value="UUM32026.1"/>
    <property type="molecule type" value="Genomic_DNA"/>
</dbReference>
<feature type="domain" description="Isochorismatase-like" evidence="2">
    <location>
        <begin position="4"/>
        <end position="151"/>
    </location>
</feature>
<evidence type="ECO:0000313" key="3">
    <source>
        <dbReference type="EMBL" id="UUM32026.1"/>
    </source>
</evidence>
<protein>
    <submittedName>
        <fullName evidence="3">Cysteine hydrolase</fullName>
    </submittedName>
</protein>
<dbReference type="InterPro" id="IPR050272">
    <property type="entry name" value="Isochorismatase-like_hydrls"/>
</dbReference>
<gene>
    <name evidence="3" type="ORF">NP165_17145</name>
</gene>
<reference evidence="3" key="1">
    <citation type="submission" date="2022-07" db="EMBL/GenBank/DDBJ databases">
        <title>Complete genome of Vibrio japonicus strain JCM 31412T and phylogenomic assessment of the Nereis clade of the genus Vibrio.</title>
        <authorList>
            <person name="Shlafstein M.D."/>
            <person name="Emsley S.A."/>
            <person name="Ushijima B."/>
            <person name="Videau P."/>
            <person name="Saw J.H."/>
        </authorList>
    </citation>
    <scope>NUCLEOTIDE SEQUENCE</scope>
    <source>
        <strain evidence="3">JCM 31412</strain>
    </source>
</reference>
<dbReference type="PANTHER" id="PTHR43540">
    <property type="entry name" value="PEROXYUREIDOACRYLATE/UREIDOACRYLATE AMIDOHYDROLASE-RELATED"/>
    <property type="match status" value="1"/>
</dbReference>
<dbReference type="Pfam" id="PF00857">
    <property type="entry name" value="Isochorismatase"/>
    <property type="match status" value="1"/>
</dbReference>